<evidence type="ECO:0008006" key="4">
    <source>
        <dbReference type="Google" id="ProtNLM"/>
    </source>
</evidence>
<dbReference type="EMBL" id="JANUGX010000033">
    <property type="protein sequence ID" value="MCS0591942.1"/>
    <property type="molecule type" value="Genomic_DNA"/>
</dbReference>
<feature type="transmembrane region" description="Helical" evidence="1">
    <location>
        <begin position="68"/>
        <end position="89"/>
    </location>
</feature>
<feature type="transmembrane region" description="Helical" evidence="1">
    <location>
        <begin position="43"/>
        <end position="59"/>
    </location>
</feature>
<proteinExistence type="predicted"/>
<evidence type="ECO:0000313" key="3">
    <source>
        <dbReference type="Proteomes" id="UP001205560"/>
    </source>
</evidence>
<keyword evidence="1" id="KW-0472">Membrane</keyword>
<evidence type="ECO:0000313" key="2">
    <source>
        <dbReference type="EMBL" id="MCS0591942.1"/>
    </source>
</evidence>
<evidence type="ECO:0000256" key="1">
    <source>
        <dbReference type="SAM" id="Phobius"/>
    </source>
</evidence>
<organism evidence="2 3">
    <name type="scientific">Massilia norwichensis</name>
    <dbReference type="NCBI Taxonomy" id="1442366"/>
    <lineage>
        <taxon>Bacteria</taxon>
        <taxon>Pseudomonadati</taxon>
        <taxon>Pseudomonadota</taxon>
        <taxon>Betaproteobacteria</taxon>
        <taxon>Burkholderiales</taxon>
        <taxon>Oxalobacteraceae</taxon>
        <taxon>Telluria group</taxon>
        <taxon>Massilia</taxon>
    </lineage>
</organism>
<dbReference type="Proteomes" id="UP001205560">
    <property type="component" value="Unassembled WGS sequence"/>
</dbReference>
<keyword evidence="1" id="KW-1133">Transmembrane helix</keyword>
<protein>
    <recommendedName>
        <fullName evidence="4">DUF3325 domain-containing protein</fullName>
    </recommendedName>
</protein>
<comment type="caution">
    <text evidence="2">The sequence shown here is derived from an EMBL/GenBank/DDBJ whole genome shotgun (WGS) entry which is preliminary data.</text>
</comment>
<accession>A0ABT2AD18</accession>
<name>A0ABT2AD18_9BURK</name>
<gene>
    <name evidence="2" type="ORF">NX782_22375</name>
</gene>
<keyword evidence="1" id="KW-0812">Transmembrane</keyword>
<reference evidence="2 3" key="1">
    <citation type="submission" date="2022-08" db="EMBL/GenBank/DDBJ databases">
        <title>Reclassification of Massilia species as members of the genera Telluria, Duganella, Pseudoduganella, Mokoshia gen. nov. and Zemynaea gen. nov. using orthogonal and non-orthogonal genome-based approaches.</title>
        <authorList>
            <person name="Bowman J.P."/>
        </authorList>
    </citation>
    <scope>NUCLEOTIDE SEQUENCE [LARGE SCALE GENOMIC DNA]</scope>
    <source>
        <strain evidence="2 3">LMG 28164</strain>
    </source>
</reference>
<sequence length="98" mass="10516">MPKLILSCVAVALLFCLLCGPVLYVALRFRRRGDVAALRPLRFVWLAQLVLAGVLIFVADDARLGNPVGVMLGIASGVSLGGAALFALWRLTLRLVAR</sequence>
<dbReference type="RefSeq" id="WP_258847700.1">
    <property type="nucleotide sequence ID" value="NZ_JANUGX010000033.1"/>
</dbReference>
<keyword evidence="3" id="KW-1185">Reference proteome</keyword>